<organism evidence="1 2">
    <name type="scientific">Trichinella spiralis</name>
    <name type="common">Trichina worm</name>
    <dbReference type="NCBI Taxonomy" id="6334"/>
    <lineage>
        <taxon>Eukaryota</taxon>
        <taxon>Metazoa</taxon>
        <taxon>Ecdysozoa</taxon>
        <taxon>Nematoda</taxon>
        <taxon>Enoplea</taxon>
        <taxon>Dorylaimia</taxon>
        <taxon>Trichinellida</taxon>
        <taxon>Trichinellidae</taxon>
        <taxon>Trichinella</taxon>
    </lineage>
</organism>
<keyword evidence="2" id="KW-1185">Reference proteome</keyword>
<keyword evidence="1" id="KW-0808">Transferase</keyword>
<dbReference type="GO" id="GO:0032259">
    <property type="term" value="P:methylation"/>
    <property type="evidence" value="ECO:0007669"/>
    <property type="project" value="UniProtKB-KW"/>
</dbReference>
<proteinExistence type="predicted"/>
<sequence>MAWNLQNWQTRMARYTRKILKQQEQSGRAKWWQQSSPDGDARFVRDTAAEEPEPRTLLPSHALPFYCGYSGKWMVGIGGGTLAVYCNRLRRTATSSFPGLTNASREPNPCRGRECLDHLSRRCPNKRQRGHRQPTGAQNVRSGDCQVLAISGLRGGSALIRGWAASIIPAVEDKGQRRSRRRQLTAAENKG</sequence>
<keyword evidence="1" id="KW-0489">Methyltransferase</keyword>
<gene>
    <name evidence="1" type="ORF">TSPI_07274</name>
</gene>
<protein>
    <submittedName>
        <fullName evidence="1">Ribosomal RNA large subunit methyltransferase</fullName>
    </submittedName>
</protein>
<evidence type="ECO:0000313" key="1">
    <source>
        <dbReference type="EMBL" id="KAL1240255.1"/>
    </source>
</evidence>
<evidence type="ECO:0000313" key="2">
    <source>
        <dbReference type="Proteomes" id="UP001558632"/>
    </source>
</evidence>
<dbReference type="Proteomes" id="UP001558632">
    <property type="component" value="Unassembled WGS sequence"/>
</dbReference>
<accession>A0ABR3KKM1</accession>
<dbReference type="EMBL" id="JBEUSY010000258">
    <property type="protein sequence ID" value="KAL1240255.1"/>
    <property type="molecule type" value="Genomic_DNA"/>
</dbReference>
<reference evidence="1 2" key="1">
    <citation type="submission" date="2024-07" db="EMBL/GenBank/DDBJ databases">
        <title>Enhanced genomic and transcriptomic resources for Trichinella pseudospiralis and T. spiralis underpin the discovery of pronounced molecular differences between stages and species.</title>
        <authorList>
            <person name="Pasi K.K."/>
            <person name="La Rosa G."/>
            <person name="Gomez-Morales M.A."/>
            <person name="Tosini F."/>
            <person name="Sumanam S."/>
            <person name="Young N.D."/>
            <person name="Chang B.C."/>
            <person name="Robin G.B."/>
        </authorList>
    </citation>
    <scope>NUCLEOTIDE SEQUENCE [LARGE SCALE GENOMIC DNA]</scope>
    <source>
        <strain evidence="1">ISS534</strain>
    </source>
</reference>
<comment type="caution">
    <text evidence="1">The sequence shown here is derived from an EMBL/GenBank/DDBJ whole genome shotgun (WGS) entry which is preliminary data.</text>
</comment>
<name>A0ABR3KKM1_TRISP</name>
<dbReference type="GO" id="GO:0008168">
    <property type="term" value="F:methyltransferase activity"/>
    <property type="evidence" value="ECO:0007669"/>
    <property type="project" value="UniProtKB-KW"/>
</dbReference>